<organism evidence="2 3">
    <name type="scientific">Lasiosphaeria hispida</name>
    <dbReference type="NCBI Taxonomy" id="260671"/>
    <lineage>
        <taxon>Eukaryota</taxon>
        <taxon>Fungi</taxon>
        <taxon>Dikarya</taxon>
        <taxon>Ascomycota</taxon>
        <taxon>Pezizomycotina</taxon>
        <taxon>Sordariomycetes</taxon>
        <taxon>Sordariomycetidae</taxon>
        <taxon>Sordariales</taxon>
        <taxon>Lasiosphaeriaceae</taxon>
        <taxon>Lasiosphaeria</taxon>
    </lineage>
</organism>
<comment type="caution">
    <text evidence="2">The sequence shown here is derived from an EMBL/GenBank/DDBJ whole genome shotgun (WGS) entry which is preliminary data.</text>
</comment>
<reference evidence="2" key="1">
    <citation type="journal article" date="2023" name="Mol. Phylogenet. Evol.">
        <title>Genome-scale phylogeny and comparative genomics of the fungal order Sordariales.</title>
        <authorList>
            <person name="Hensen N."/>
            <person name="Bonometti L."/>
            <person name="Westerberg I."/>
            <person name="Brannstrom I.O."/>
            <person name="Guillou S."/>
            <person name="Cros-Aarteil S."/>
            <person name="Calhoun S."/>
            <person name="Haridas S."/>
            <person name="Kuo A."/>
            <person name="Mondo S."/>
            <person name="Pangilinan J."/>
            <person name="Riley R."/>
            <person name="LaButti K."/>
            <person name="Andreopoulos B."/>
            <person name="Lipzen A."/>
            <person name="Chen C."/>
            <person name="Yan M."/>
            <person name="Daum C."/>
            <person name="Ng V."/>
            <person name="Clum A."/>
            <person name="Steindorff A."/>
            <person name="Ohm R.A."/>
            <person name="Martin F."/>
            <person name="Silar P."/>
            <person name="Natvig D.O."/>
            <person name="Lalanne C."/>
            <person name="Gautier V."/>
            <person name="Ament-Velasquez S.L."/>
            <person name="Kruys A."/>
            <person name="Hutchinson M.I."/>
            <person name="Powell A.J."/>
            <person name="Barry K."/>
            <person name="Miller A.N."/>
            <person name="Grigoriev I.V."/>
            <person name="Debuchy R."/>
            <person name="Gladieux P."/>
            <person name="Hiltunen Thoren M."/>
            <person name="Johannesson H."/>
        </authorList>
    </citation>
    <scope>NUCLEOTIDE SEQUENCE</scope>
    <source>
        <strain evidence="2">CBS 955.72</strain>
    </source>
</reference>
<evidence type="ECO:0000313" key="2">
    <source>
        <dbReference type="EMBL" id="KAK3357222.1"/>
    </source>
</evidence>
<name>A0AAJ0MFZ9_9PEZI</name>
<dbReference type="EMBL" id="JAUIQD010000003">
    <property type="protein sequence ID" value="KAK3357222.1"/>
    <property type="molecule type" value="Genomic_DNA"/>
</dbReference>
<gene>
    <name evidence="2" type="ORF">B0T25DRAFT_151123</name>
</gene>
<dbReference type="AlphaFoldDB" id="A0AAJ0MFZ9"/>
<sequence length="248" mass="27453">MQRTIGKGRSLRLRGPSRASASSSQWNRDGHDSVHFPICQRARLQRSGIGSGLMTYVGACCSTHTPPPIPHPSVDAIHSCPPQPTAPPVCLLPLPTCIHFTGDGFTPRDSPRHLFPYFFLPYRSIRLPKRLAVWCGLIHPVESALGAVQILFFPNIAPLRSGQRRRISSRHTGTKAHSSCFRLFNQVQSRRLWLLTGSVVSVWHPCGMADVAKPVCLPGSSQAFKCGVEVGRHLGNSILWHLVRRDHL</sequence>
<reference evidence="2" key="2">
    <citation type="submission" date="2023-06" db="EMBL/GenBank/DDBJ databases">
        <authorList>
            <consortium name="Lawrence Berkeley National Laboratory"/>
            <person name="Haridas S."/>
            <person name="Hensen N."/>
            <person name="Bonometti L."/>
            <person name="Westerberg I."/>
            <person name="Brannstrom I.O."/>
            <person name="Guillou S."/>
            <person name="Cros-Aarteil S."/>
            <person name="Calhoun S."/>
            <person name="Kuo A."/>
            <person name="Mondo S."/>
            <person name="Pangilinan J."/>
            <person name="Riley R."/>
            <person name="Labutti K."/>
            <person name="Andreopoulos B."/>
            <person name="Lipzen A."/>
            <person name="Chen C."/>
            <person name="Yanf M."/>
            <person name="Daum C."/>
            <person name="Ng V."/>
            <person name="Clum A."/>
            <person name="Steindorff A."/>
            <person name="Ohm R."/>
            <person name="Martin F."/>
            <person name="Silar P."/>
            <person name="Natvig D."/>
            <person name="Lalanne C."/>
            <person name="Gautier V."/>
            <person name="Ament-Velasquez S.L."/>
            <person name="Kruys A."/>
            <person name="Hutchinson M.I."/>
            <person name="Powell A.J."/>
            <person name="Barry K."/>
            <person name="Miller A.N."/>
            <person name="Grigoriev I.V."/>
            <person name="Debuchy R."/>
            <person name="Gladieux P."/>
            <person name="Thoren M.H."/>
            <person name="Johannesson H."/>
        </authorList>
    </citation>
    <scope>NUCLEOTIDE SEQUENCE</scope>
    <source>
        <strain evidence="2">CBS 955.72</strain>
    </source>
</reference>
<proteinExistence type="predicted"/>
<accession>A0AAJ0MFZ9</accession>
<protein>
    <submittedName>
        <fullName evidence="2">Uncharacterized protein</fullName>
    </submittedName>
</protein>
<feature type="region of interest" description="Disordered" evidence="1">
    <location>
        <begin position="1"/>
        <end position="29"/>
    </location>
</feature>
<dbReference type="Proteomes" id="UP001275084">
    <property type="component" value="Unassembled WGS sequence"/>
</dbReference>
<evidence type="ECO:0000256" key="1">
    <source>
        <dbReference type="SAM" id="MobiDB-lite"/>
    </source>
</evidence>
<evidence type="ECO:0000313" key="3">
    <source>
        <dbReference type="Proteomes" id="UP001275084"/>
    </source>
</evidence>
<keyword evidence="3" id="KW-1185">Reference proteome</keyword>